<dbReference type="Gene3D" id="3.40.190.10">
    <property type="entry name" value="Periplasmic binding protein-like II"/>
    <property type="match status" value="2"/>
</dbReference>
<dbReference type="Proteomes" id="UP000008080">
    <property type="component" value="Chromosome"/>
</dbReference>
<keyword evidence="1" id="KW-0732">Signal</keyword>
<accession>Q6MHV2</accession>
<reference evidence="2 3" key="1">
    <citation type="journal article" date="2004" name="Science">
        <title>A predator unmasked: life cycle of Bdellovibrio bacteriovorus from a genomic perspective.</title>
        <authorList>
            <person name="Rendulic S."/>
            <person name="Jagtap P."/>
            <person name="Rosinus A."/>
            <person name="Eppinger M."/>
            <person name="Baar C."/>
            <person name="Lanz C."/>
            <person name="Keller H."/>
            <person name="Lambert C."/>
            <person name="Evans K.J."/>
            <person name="Goesmann A."/>
            <person name="Meyer F."/>
            <person name="Sockett R.E."/>
            <person name="Schuster S.C."/>
        </authorList>
    </citation>
    <scope>NUCLEOTIDE SEQUENCE [LARGE SCALE GENOMIC DNA]</scope>
    <source>
        <strain evidence="3">ATCC 15356 / DSM 50701 / NCIMB 9529 / HD100</strain>
    </source>
</reference>
<evidence type="ECO:0000313" key="2">
    <source>
        <dbReference type="EMBL" id="CAE78230.1"/>
    </source>
</evidence>
<feature type="chain" id="PRO_5004278194" evidence="1">
    <location>
        <begin position="19"/>
        <end position="242"/>
    </location>
</feature>
<keyword evidence="3" id="KW-1185">Reference proteome</keyword>
<name>Q6MHV2_BDEBA</name>
<protein>
    <submittedName>
        <fullName evidence="2">Uncharacterized protein</fullName>
    </submittedName>
</protein>
<dbReference type="SUPFAM" id="SSF53850">
    <property type="entry name" value="Periplasmic binding protein-like II"/>
    <property type="match status" value="1"/>
</dbReference>
<feature type="signal peptide" evidence="1">
    <location>
        <begin position="1"/>
        <end position="18"/>
    </location>
</feature>
<evidence type="ECO:0000256" key="1">
    <source>
        <dbReference type="SAM" id="SignalP"/>
    </source>
</evidence>
<dbReference type="HOGENOM" id="CLU_1145454_0_0_7"/>
<dbReference type="AlphaFoldDB" id="Q6MHV2"/>
<dbReference type="RefSeq" id="WP_011165768.1">
    <property type="nucleotide sequence ID" value="NC_005363.1"/>
</dbReference>
<organism evidence="2 3">
    <name type="scientific">Bdellovibrio bacteriovorus (strain ATCC 15356 / DSM 50701 / NCIMB 9529 / HD100)</name>
    <dbReference type="NCBI Taxonomy" id="264462"/>
    <lineage>
        <taxon>Bacteria</taxon>
        <taxon>Pseudomonadati</taxon>
        <taxon>Bdellovibrionota</taxon>
        <taxon>Bdellovibrionia</taxon>
        <taxon>Bdellovibrionales</taxon>
        <taxon>Pseudobdellovibrionaceae</taxon>
        <taxon>Bdellovibrio</taxon>
    </lineage>
</organism>
<sequence>MKLLVLLVFLVGSISVDARTAELRPLTMGLPFHVNRVKAIQQYQDFLTGTLAQAGFKVTVQTSQGRLISQMLVDGELDAIMYDDKSWTEGRNKTVSVSFPIIRTRARVFYLSDHKKFSEEKLKKFKGGFSTNNIVLNKEASRRKLKYINTSSPLQSVVDLLGGKIDYFVAIQEVGLSVVDSHPEAKGRVVMGKTVFHEVPVYLTFARKFEPDLSRIEEAFRKALTGDLSKYPLIMENLNKEP</sequence>
<dbReference type="KEGG" id="bba:Bd3433"/>
<dbReference type="EMBL" id="BX842655">
    <property type="protein sequence ID" value="CAE78230.1"/>
    <property type="molecule type" value="Genomic_DNA"/>
</dbReference>
<evidence type="ECO:0000313" key="3">
    <source>
        <dbReference type="Proteomes" id="UP000008080"/>
    </source>
</evidence>
<gene>
    <name evidence="2" type="ordered locus">Bd3433</name>
</gene>
<dbReference type="eggNOG" id="COG0834">
    <property type="taxonomic scope" value="Bacteria"/>
</dbReference>
<proteinExistence type="predicted"/>
<dbReference type="GeneID" id="93014248"/>